<keyword evidence="7" id="KW-0012">Acyltransferase</keyword>
<dbReference type="GO" id="GO:1990698">
    <property type="term" value="F:palmitoleoyltransferase activity"/>
    <property type="evidence" value="ECO:0007669"/>
    <property type="project" value="UniProtKB-EC"/>
</dbReference>
<organism evidence="13 14">
    <name type="scientific">Hymenolepis diminuta</name>
    <name type="common">Rat tapeworm</name>
    <dbReference type="NCBI Taxonomy" id="6216"/>
    <lineage>
        <taxon>Eukaryota</taxon>
        <taxon>Metazoa</taxon>
        <taxon>Spiralia</taxon>
        <taxon>Lophotrochozoa</taxon>
        <taxon>Platyhelminthes</taxon>
        <taxon>Cestoda</taxon>
        <taxon>Eucestoda</taxon>
        <taxon>Cyclophyllidea</taxon>
        <taxon>Hymenolepididae</taxon>
        <taxon>Hymenolepis</taxon>
    </lineage>
</organism>
<feature type="transmembrane region" description="Helical" evidence="12">
    <location>
        <begin position="158"/>
        <end position="177"/>
    </location>
</feature>
<evidence type="ECO:0000256" key="11">
    <source>
        <dbReference type="ARBA" id="ARBA00047978"/>
    </source>
</evidence>
<evidence type="ECO:0000256" key="1">
    <source>
        <dbReference type="ARBA" id="ARBA00004141"/>
    </source>
</evidence>
<comment type="catalytic activity">
    <reaction evidence="11">
        <text>[Wnt protein]-L-serine + (9Z)-hexadecenoyl-CoA = [Wnt protein]-O-(9Z)-hexadecenoyl-L-serine + CoA</text>
        <dbReference type="Rhea" id="RHEA:45336"/>
        <dbReference type="Rhea" id="RHEA-COMP:11170"/>
        <dbReference type="Rhea" id="RHEA-COMP:11171"/>
        <dbReference type="ChEBI" id="CHEBI:29999"/>
        <dbReference type="ChEBI" id="CHEBI:57287"/>
        <dbReference type="ChEBI" id="CHEBI:61540"/>
        <dbReference type="ChEBI" id="CHEBI:85189"/>
        <dbReference type="EC" id="2.3.1.250"/>
    </reaction>
</comment>
<dbReference type="AlphaFoldDB" id="A0A564YTL1"/>
<dbReference type="Pfam" id="PF03062">
    <property type="entry name" value="MBOAT"/>
    <property type="match status" value="1"/>
</dbReference>
<dbReference type="PANTHER" id="PTHR13906:SF12">
    <property type="entry name" value="PROTEIN-SERINE O-PALMITOLEOYLTRANSFERASE PORCUPINE"/>
    <property type="match status" value="1"/>
</dbReference>
<evidence type="ECO:0000256" key="6">
    <source>
        <dbReference type="ARBA" id="ARBA00023136"/>
    </source>
</evidence>
<evidence type="ECO:0000256" key="5">
    <source>
        <dbReference type="ARBA" id="ARBA00022989"/>
    </source>
</evidence>
<feature type="transmembrane region" description="Helical" evidence="12">
    <location>
        <begin position="503"/>
        <end position="522"/>
    </location>
</feature>
<protein>
    <recommendedName>
        <fullName evidence="10">Protein-serine O-palmitoleoyltransferase porcupine</fullName>
        <ecNumber evidence="9">2.3.1.250</ecNumber>
    </recommendedName>
</protein>
<dbReference type="GO" id="GO:0005783">
    <property type="term" value="C:endoplasmic reticulum"/>
    <property type="evidence" value="ECO:0007669"/>
    <property type="project" value="TreeGrafter"/>
</dbReference>
<feature type="transmembrane region" description="Helical" evidence="12">
    <location>
        <begin position="412"/>
        <end position="429"/>
    </location>
</feature>
<evidence type="ECO:0000313" key="14">
    <source>
        <dbReference type="Proteomes" id="UP000321570"/>
    </source>
</evidence>
<feature type="transmembrane region" description="Helical" evidence="12">
    <location>
        <begin position="270"/>
        <end position="296"/>
    </location>
</feature>
<feature type="transmembrane region" description="Helical" evidence="12">
    <location>
        <begin position="52"/>
        <end position="77"/>
    </location>
</feature>
<dbReference type="EC" id="2.3.1.250" evidence="9"/>
<keyword evidence="2" id="KW-0808">Transferase</keyword>
<accession>A0A564YTL1</accession>
<feature type="transmembrane region" description="Helical" evidence="12">
    <location>
        <begin position="228"/>
        <end position="249"/>
    </location>
</feature>
<evidence type="ECO:0000256" key="4">
    <source>
        <dbReference type="ARBA" id="ARBA00022692"/>
    </source>
</evidence>
<evidence type="ECO:0000256" key="9">
    <source>
        <dbReference type="ARBA" id="ARBA00038867"/>
    </source>
</evidence>
<feature type="transmembrane region" description="Helical" evidence="12">
    <location>
        <begin position="463"/>
        <end position="483"/>
    </location>
</feature>
<reference evidence="13 14" key="1">
    <citation type="submission" date="2019-07" db="EMBL/GenBank/DDBJ databases">
        <authorList>
            <person name="Jastrzebski P J."/>
            <person name="Paukszto L."/>
            <person name="Jastrzebski P J."/>
        </authorList>
    </citation>
    <scope>NUCLEOTIDE SEQUENCE [LARGE SCALE GENOMIC DNA]</scope>
    <source>
        <strain evidence="13 14">WMS-il1</strain>
    </source>
</reference>
<dbReference type="EMBL" id="CABIJS010000377">
    <property type="protein sequence ID" value="VUZ50565.1"/>
    <property type="molecule type" value="Genomic_DNA"/>
</dbReference>
<gene>
    <name evidence="13" type="ORF">WMSIL1_LOCUS9359</name>
</gene>
<evidence type="ECO:0000256" key="10">
    <source>
        <dbReference type="ARBA" id="ARBA00040371"/>
    </source>
</evidence>
<keyword evidence="5 12" id="KW-1133">Transmembrane helix</keyword>
<dbReference type="GO" id="GO:0030258">
    <property type="term" value="P:lipid modification"/>
    <property type="evidence" value="ECO:0007669"/>
    <property type="project" value="TreeGrafter"/>
</dbReference>
<name>A0A564YTL1_HYMDI</name>
<dbReference type="GO" id="GO:0016020">
    <property type="term" value="C:membrane"/>
    <property type="evidence" value="ECO:0007669"/>
    <property type="project" value="UniProtKB-SubCell"/>
</dbReference>
<evidence type="ECO:0000256" key="12">
    <source>
        <dbReference type="SAM" id="Phobius"/>
    </source>
</evidence>
<keyword evidence="3" id="KW-0879">Wnt signaling pathway</keyword>
<dbReference type="PANTHER" id="PTHR13906">
    <property type="entry name" value="PORCUPINE"/>
    <property type="match status" value="1"/>
</dbReference>
<dbReference type="GO" id="GO:0017147">
    <property type="term" value="F:Wnt-protein binding"/>
    <property type="evidence" value="ECO:0007669"/>
    <property type="project" value="TreeGrafter"/>
</dbReference>
<keyword evidence="14" id="KW-1185">Reference proteome</keyword>
<feature type="transmembrane region" description="Helical" evidence="12">
    <location>
        <begin position="97"/>
        <end position="118"/>
    </location>
</feature>
<dbReference type="InterPro" id="IPR049941">
    <property type="entry name" value="LPLAT_7/PORCN-like"/>
</dbReference>
<evidence type="ECO:0000256" key="7">
    <source>
        <dbReference type="ARBA" id="ARBA00023315"/>
    </source>
</evidence>
<evidence type="ECO:0000256" key="2">
    <source>
        <dbReference type="ARBA" id="ARBA00022679"/>
    </source>
</evidence>
<feature type="transmembrane region" description="Helical" evidence="12">
    <location>
        <begin position="316"/>
        <end position="337"/>
    </location>
</feature>
<dbReference type="InterPro" id="IPR004299">
    <property type="entry name" value="MBOAT_fam"/>
</dbReference>
<comment type="similarity">
    <text evidence="8">Belongs to the membrane-bound acyltransferase family. Porcupine subfamily.</text>
</comment>
<evidence type="ECO:0000256" key="3">
    <source>
        <dbReference type="ARBA" id="ARBA00022687"/>
    </source>
</evidence>
<feature type="transmembrane region" description="Helical" evidence="12">
    <location>
        <begin position="124"/>
        <end position="146"/>
    </location>
</feature>
<keyword evidence="4 12" id="KW-0812">Transmembrane</keyword>
<dbReference type="GO" id="GO:0016055">
    <property type="term" value="P:Wnt signaling pathway"/>
    <property type="evidence" value="ECO:0007669"/>
    <property type="project" value="UniProtKB-KW"/>
</dbReference>
<comment type="subcellular location">
    <subcellularLocation>
        <location evidence="1">Membrane</location>
        <topology evidence="1">Multi-pass membrane protein</topology>
    </subcellularLocation>
</comment>
<evidence type="ECO:0000313" key="13">
    <source>
        <dbReference type="EMBL" id="VUZ50565.1"/>
    </source>
</evidence>
<dbReference type="Proteomes" id="UP000321570">
    <property type="component" value="Unassembled WGS sequence"/>
</dbReference>
<keyword evidence="6 12" id="KW-0472">Membrane</keyword>
<dbReference type="GO" id="GO:0061355">
    <property type="term" value="P:Wnt protein secretion"/>
    <property type="evidence" value="ECO:0007669"/>
    <property type="project" value="TreeGrafter"/>
</dbReference>
<sequence>MNFDVLEDFDFSDYLPEDFGSIKKFDYYSNGNGAGNVDPYVFYDVQQYDESFSAFCWSIIIQVWPNIWITLVVCFVWRTFKGIFRYTLKRVSTPNHLSVIFEVLLNCASVAFGTLLLWHFFGDLYLRLCAFVFTVGLILSSLNFFSPNNSTSGDGNSVAWRYPVVLVTFCCLLLQFYCEFFMDPRDWHMVRGTAMILAMKAVSASTLRAQGQASNDPTFTSMSFLRHYMSWCGYAFSPGSVIFGPWFSFDQYLQANKLTGPSFSSLFRDLLQSAVSCFIACACIIYSTYLSSIIQASYFLSFRWINAYVQSQSFRFSHYFVGFFSQAMHQAIGFAAVTNPKSRQSWITALVTNPISVELPRSLVDVVVHWNFPMHIWLKLHIYKPTRRFGQLPAILLTYAFSSLLHGLNFQLAAVLFSIGIYAYIEFVLREKLARRLDACICSRSCLQKCNHKNKAGCWWVRFFNLFLSGVAIFHLAYLAVMFDTSEQQDKGYDMFHVLKKWSSLNFLSHIVAALTYLLSFLL</sequence>
<proteinExistence type="inferred from homology"/>
<evidence type="ECO:0000256" key="8">
    <source>
        <dbReference type="ARBA" id="ARBA00038269"/>
    </source>
</evidence>